<feature type="chain" id="PRO_5045590298" description="Copper resistance protein CopA" evidence="1">
    <location>
        <begin position="23"/>
        <end position="214"/>
    </location>
</feature>
<reference evidence="3" key="1">
    <citation type="journal article" date="2019" name="Int. J. Syst. Evol. Microbiol.">
        <title>The Global Catalogue of Microorganisms (GCM) 10K type strain sequencing project: providing services to taxonomists for standard genome sequencing and annotation.</title>
        <authorList>
            <consortium name="The Broad Institute Genomics Platform"/>
            <consortium name="The Broad Institute Genome Sequencing Center for Infectious Disease"/>
            <person name="Wu L."/>
            <person name="Ma J."/>
        </authorList>
    </citation>
    <scope>NUCLEOTIDE SEQUENCE [LARGE SCALE GENOMIC DNA]</scope>
    <source>
        <strain evidence="3">CGMCC 1.10131</strain>
    </source>
</reference>
<name>A0ABQ1I227_9ALTE</name>
<evidence type="ECO:0000256" key="1">
    <source>
        <dbReference type="SAM" id="SignalP"/>
    </source>
</evidence>
<organism evidence="2 3">
    <name type="scientific">Agarivorans gilvus</name>
    <dbReference type="NCBI Taxonomy" id="680279"/>
    <lineage>
        <taxon>Bacteria</taxon>
        <taxon>Pseudomonadati</taxon>
        <taxon>Pseudomonadota</taxon>
        <taxon>Gammaproteobacteria</taxon>
        <taxon>Alteromonadales</taxon>
        <taxon>Alteromonadaceae</taxon>
        <taxon>Agarivorans</taxon>
    </lineage>
</organism>
<dbReference type="Proteomes" id="UP000651977">
    <property type="component" value="Unassembled WGS sequence"/>
</dbReference>
<comment type="caution">
    <text evidence="2">The sequence shown here is derived from an EMBL/GenBank/DDBJ whole genome shotgun (WGS) entry which is preliminary data.</text>
</comment>
<dbReference type="EMBL" id="BMDY01000010">
    <property type="protein sequence ID" value="GGB05923.1"/>
    <property type="molecule type" value="Genomic_DNA"/>
</dbReference>
<keyword evidence="3" id="KW-1185">Reference proteome</keyword>
<feature type="signal peptide" evidence="1">
    <location>
        <begin position="1"/>
        <end position="22"/>
    </location>
</feature>
<evidence type="ECO:0000313" key="2">
    <source>
        <dbReference type="EMBL" id="GGB05923.1"/>
    </source>
</evidence>
<sequence>MKLRLLPLLLPLSLAFALPVQAHSEHCQDSKLGGLMKDMKQDLKGYVAAVKADDNATMQQQVDKLLNLAEQAKQEVPMKLQQQGHPMMDQDMANMDHSQMDMSEEMHNNMAGMDHSQMGNMEDMDHSQMDMSEHLNANMAEMAGMDHSQMPNMEGMDHQTHMQHMAYLESIEQLEGYFQQLKQAKDKQAIKLALQNIKKHTKDSHQRFRLDCDD</sequence>
<dbReference type="Gene3D" id="1.20.120.10">
    <property type="entry name" value="Cytochrome c/b562"/>
    <property type="match status" value="1"/>
</dbReference>
<dbReference type="RefSeq" id="WP_055732604.1">
    <property type="nucleotide sequence ID" value="NZ_BMDY01000010.1"/>
</dbReference>
<evidence type="ECO:0008006" key="4">
    <source>
        <dbReference type="Google" id="ProtNLM"/>
    </source>
</evidence>
<proteinExistence type="predicted"/>
<keyword evidence="1" id="KW-0732">Signal</keyword>
<evidence type="ECO:0000313" key="3">
    <source>
        <dbReference type="Proteomes" id="UP000651977"/>
    </source>
</evidence>
<gene>
    <name evidence="2" type="ORF">GCM10007414_19070</name>
</gene>
<protein>
    <recommendedName>
        <fullName evidence="4">Copper resistance protein CopA</fullName>
    </recommendedName>
</protein>
<accession>A0ABQ1I227</accession>